<dbReference type="STRING" id="1077947.SAMN05216227_100493"/>
<dbReference type="SUPFAM" id="SSF54909">
    <property type="entry name" value="Dimeric alpha+beta barrel"/>
    <property type="match status" value="1"/>
</dbReference>
<sequence length="117" mass="12992">MTYFETFVAPVPLDQLEEYFTLAAKMAPIWKSYGVLSLLDARPENVPIGKITSFPQAVQCDDGEVPVFGFMTFHDRAHRDLVMEQAMGDPVMGALMRKVPMDGKRMIFGGFSGEVVG</sequence>
<dbReference type="Pfam" id="PF07237">
    <property type="entry name" value="DUF1428"/>
    <property type="match status" value="1"/>
</dbReference>
<dbReference type="Proteomes" id="UP000183002">
    <property type="component" value="Unassembled WGS sequence"/>
</dbReference>
<dbReference type="OrthoDB" id="9792392at2"/>
<proteinExistence type="predicted"/>
<name>A0A1H8CAB8_9RHOB</name>
<dbReference type="InterPro" id="IPR009874">
    <property type="entry name" value="DUF1428"/>
</dbReference>
<keyword evidence="2" id="KW-1185">Reference proteome</keyword>
<organism evidence="1 2">
    <name type="scientific">Pseudorhodobacter antarcticus</name>
    <dbReference type="NCBI Taxonomy" id="1077947"/>
    <lineage>
        <taxon>Bacteria</taxon>
        <taxon>Pseudomonadati</taxon>
        <taxon>Pseudomonadota</taxon>
        <taxon>Alphaproteobacteria</taxon>
        <taxon>Rhodobacterales</taxon>
        <taxon>Paracoccaceae</taxon>
        <taxon>Pseudorhodobacter</taxon>
    </lineage>
</organism>
<accession>A0A1H8CAB8</accession>
<gene>
    <name evidence="1" type="ORF">SAMN05216227_100493</name>
</gene>
<evidence type="ECO:0000313" key="2">
    <source>
        <dbReference type="Proteomes" id="UP000183002"/>
    </source>
</evidence>
<dbReference type="InterPro" id="IPR011008">
    <property type="entry name" value="Dimeric_a/b-barrel"/>
</dbReference>
<dbReference type="AlphaFoldDB" id="A0A1H8CAB8"/>
<protein>
    <submittedName>
        <fullName evidence="1">Uncharacterized conserved protein YbaA, DUF1428 family</fullName>
    </submittedName>
</protein>
<dbReference type="RefSeq" id="WP_050518000.1">
    <property type="nucleotide sequence ID" value="NZ_FOCO01000004.1"/>
</dbReference>
<reference evidence="1 2" key="1">
    <citation type="submission" date="2016-10" db="EMBL/GenBank/DDBJ databases">
        <authorList>
            <person name="de Groot N.N."/>
        </authorList>
    </citation>
    <scope>NUCLEOTIDE SEQUENCE [LARGE SCALE GENOMIC DNA]</scope>
    <source>
        <strain evidence="1 2">CGMCC 1.10836</strain>
    </source>
</reference>
<evidence type="ECO:0000313" key="1">
    <source>
        <dbReference type="EMBL" id="SEM91198.1"/>
    </source>
</evidence>
<dbReference type="Gene3D" id="3.30.70.100">
    <property type="match status" value="1"/>
</dbReference>
<dbReference type="EMBL" id="FOCO01000004">
    <property type="protein sequence ID" value="SEM91198.1"/>
    <property type="molecule type" value="Genomic_DNA"/>
</dbReference>